<organism evidence="1 2">
    <name type="scientific">Lapidilactobacillus mulanensis</name>
    <dbReference type="NCBI Taxonomy" id="2485999"/>
    <lineage>
        <taxon>Bacteria</taxon>
        <taxon>Bacillati</taxon>
        <taxon>Bacillota</taxon>
        <taxon>Bacilli</taxon>
        <taxon>Lactobacillales</taxon>
        <taxon>Lactobacillaceae</taxon>
        <taxon>Lapidilactobacillus</taxon>
    </lineage>
</organism>
<evidence type="ECO:0000313" key="2">
    <source>
        <dbReference type="Proteomes" id="UP001597244"/>
    </source>
</evidence>
<protein>
    <recommendedName>
        <fullName evidence="3">Mannose-6-phosphate isomerase</fullName>
    </recommendedName>
</protein>
<evidence type="ECO:0008006" key="3">
    <source>
        <dbReference type="Google" id="ProtNLM"/>
    </source>
</evidence>
<comment type="caution">
    <text evidence="1">The sequence shown here is derived from an EMBL/GenBank/DDBJ whole genome shotgun (WGS) entry which is preliminary data.</text>
</comment>
<keyword evidence="2" id="KW-1185">Reference proteome</keyword>
<evidence type="ECO:0000313" key="1">
    <source>
        <dbReference type="EMBL" id="MFD1464966.1"/>
    </source>
</evidence>
<dbReference type="RefSeq" id="WP_225417343.1">
    <property type="nucleotide sequence ID" value="NZ_JBHTOF010000021.1"/>
</dbReference>
<sequence>MTYDLHPKINVVSSESIQSGYDQVFQKLNEYLIHTKKQIFIFECYPGVDLQEIFEQLVERFTDVRIVCSDDIALDSASVTSMIAEEMTTDRVFGNMSRQTFQDFFPIHELQTMQEDIQNCQNSVIVYGTAASLLCSDPDLLVYFGITRWEIQLRYRAGMSNWKANNPSEDSLKKFKRGYFFEWRLGDRSRHSLFKNINFYVDTSVRGIPKMVSGNLLRACIIKTGQQPFRVVPYFDQSVWGGTMDEVEL</sequence>
<dbReference type="Proteomes" id="UP001597244">
    <property type="component" value="Unassembled WGS sequence"/>
</dbReference>
<reference evidence="2" key="1">
    <citation type="journal article" date="2019" name="Int. J. Syst. Evol. Microbiol.">
        <title>The Global Catalogue of Microorganisms (GCM) 10K type strain sequencing project: providing services to taxonomists for standard genome sequencing and annotation.</title>
        <authorList>
            <consortium name="The Broad Institute Genomics Platform"/>
            <consortium name="The Broad Institute Genome Sequencing Center for Infectious Disease"/>
            <person name="Wu L."/>
            <person name="Ma J."/>
        </authorList>
    </citation>
    <scope>NUCLEOTIDE SEQUENCE [LARGE SCALE GENOMIC DNA]</scope>
    <source>
        <strain evidence="2">CCM 8951</strain>
    </source>
</reference>
<accession>A0ABW4DPG6</accession>
<proteinExistence type="predicted"/>
<gene>
    <name evidence="1" type="ORF">ACFQ4L_02520</name>
</gene>
<dbReference type="EMBL" id="JBHTOF010000021">
    <property type="protein sequence ID" value="MFD1464966.1"/>
    <property type="molecule type" value="Genomic_DNA"/>
</dbReference>
<name>A0ABW4DPG6_9LACO</name>